<feature type="binding site" evidence="10">
    <location>
        <begin position="21"/>
        <end position="26"/>
    </location>
    <ligand>
        <name>substrate</name>
    </ligand>
</feature>
<evidence type="ECO:0000313" key="13">
    <source>
        <dbReference type="Proteomes" id="UP000233276"/>
    </source>
</evidence>
<dbReference type="GO" id="GO:0046872">
    <property type="term" value="F:metal ion binding"/>
    <property type="evidence" value="ECO:0007669"/>
    <property type="project" value="UniProtKB-KW"/>
</dbReference>
<dbReference type="KEGG" id="mhos:CXR34_07715"/>
<evidence type="ECO:0000313" key="12">
    <source>
        <dbReference type="EMBL" id="AUG29356.1"/>
    </source>
</evidence>
<dbReference type="FunFam" id="3.90.950.10:FF:000001">
    <property type="entry name" value="dITP/XTP pyrophosphatase"/>
    <property type="match status" value="1"/>
</dbReference>
<dbReference type="Pfam" id="PF01725">
    <property type="entry name" value="Ham1p_like"/>
    <property type="match status" value="1"/>
</dbReference>
<accession>A0A2K9DQ61</accession>
<dbReference type="GO" id="GO:0005829">
    <property type="term" value="C:cytosol"/>
    <property type="evidence" value="ECO:0007669"/>
    <property type="project" value="TreeGrafter"/>
</dbReference>
<evidence type="ECO:0000256" key="6">
    <source>
        <dbReference type="ARBA" id="ARBA00022842"/>
    </source>
</evidence>
<keyword evidence="3 10" id="KW-0479">Metal-binding</keyword>
<dbReference type="GO" id="GO:0000166">
    <property type="term" value="F:nucleotide binding"/>
    <property type="evidence" value="ECO:0007669"/>
    <property type="project" value="UniProtKB-KW"/>
</dbReference>
<evidence type="ECO:0000256" key="11">
    <source>
        <dbReference type="RuleBase" id="RU003781"/>
    </source>
</evidence>
<comment type="catalytic activity">
    <reaction evidence="8 10">
        <text>dITP + H2O = dIMP + diphosphate + H(+)</text>
        <dbReference type="Rhea" id="RHEA:28342"/>
        <dbReference type="ChEBI" id="CHEBI:15377"/>
        <dbReference type="ChEBI" id="CHEBI:15378"/>
        <dbReference type="ChEBI" id="CHEBI:33019"/>
        <dbReference type="ChEBI" id="CHEBI:61194"/>
        <dbReference type="ChEBI" id="CHEBI:61382"/>
        <dbReference type="EC" id="3.6.1.66"/>
    </reaction>
</comment>
<keyword evidence="7 10" id="KW-0546">Nucleotide metabolism</keyword>
<dbReference type="EMBL" id="CP025299">
    <property type="protein sequence ID" value="AUG29356.1"/>
    <property type="molecule type" value="Genomic_DNA"/>
</dbReference>
<comment type="caution">
    <text evidence="10">Lacks conserved residue(s) required for the propagation of feature annotation.</text>
</comment>
<dbReference type="Gene3D" id="3.90.950.10">
    <property type="match status" value="1"/>
</dbReference>
<dbReference type="AlphaFoldDB" id="A0A2K9DQ61"/>
<feature type="active site" description="Proton acceptor" evidence="10">
    <location>
        <position position="81"/>
    </location>
</feature>
<comment type="catalytic activity">
    <reaction evidence="10">
        <text>ITP + H2O = IMP + diphosphate + H(+)</text>
        <dbReference type="Rhea" id="RHEA:29399"/>
        <dbReference type="ChEBI" id="CHEBI:15377"/>
        <dbReference type="ChEBI" id="CHEBI:15378"/>
        <dbReference type="ChEBI" id="CHEBI:33019"/>
        <dbReference type="ChEBI" id="CHEBI:58053"/>
        <dbReference type="ChEBI" id="CHEBI:61402"/>
        <dbReference type="EC" id="3.6.1.66"/>
    </reaction>
</comment>
<gene>
    <name evidence="12" type="primary">rdgB</name>
    <name evidence="12" type="ORF">CXR34_07715</name>
</gene>
<feature type="binding site" evidence="10">
    <location>
        <begin position="198"/>
        <end position="199"/>
    </location>
    <ligand>
        <name>substrate</name>
    </ligand>
</feature>
<organism evidence="12 13">
    <name type="scientific">Microbacterium hominis</name>
    <dbReference type="NCBI Taxonomy" id="162426"/>
    <lineage>
        <taxon>Bacteria</taxon>
        <taxon>Bacillati</taxon>
        <taxon>Actinomycetota</taxon>
        <taxon>Actinomycetes</taxon>
        <taxon>Micrococcales</taxon>
        <taxon>Microbacteriaceae</taxon>
        <taxon>Microbacterium</taxon>
    </lineage>
</organism>
<dbReference type="Proteomes" id="UP000233276">
    <property type="component" value="Chromosome"/>
</dbReference>
<protein>
    <recommendedName>
        <fullName evidence="10">dITP/XTP pyrophosphatase</fullName>
        <ecNumber evidence="10">3.6.1.66</ecNumber>
    </recommendedName>
    <alternativeName>
        <fullName evidence="10">Non-canonical purine NTP pyrophosphatase</fullName>
    </alternativeName>
    <alternativeName>
        <fullName evidence="10">Non-standard purine NTP pyrophosphatase</fullName>
    </alternativeName>
    <alternativeName>
        <fullName evidence="10">Nucleoside-triphosphate diphosphatase</fullName>
    </alternativeName>
    <alternativeName>
        <fullName evidence="10">Nucleoside-triphosphate pyrophosphatase</fullName>
        <shortName evidence="10">NTPase</shortName>
    </alternativeName>
</protein>
<dbReference type="CDD" id="cd00515">
    <property type="entry name" value="HAM1"/>
    <property type="match status" value="1"/>
</dbReference>
<keyword evidence="6 10" id="KW-0460">Magnesium</keyword>
<comment type="similarity">
    <text evidence="1 10 11">Belongs to the HAM1 NTPase family.</text>
</comment>
<dbReference type="GO" id="GO:0036220">
    <property type="term" value="F:ITP diphosphatase activity"/>
    <property type="evidence" value="ECO:0007669"/>
    <property type="project" value="UniProtKB-UniRule"/>
</dbReference>
<dbReference type="InterPro" id="IPR020922">
    <property type="entry name" value="dITP/XTP_pyrophosphatase"/>
</dbReference>
<evidence type="ECO:0000256" key="3">
    <source>
        <dbReference type="ARBA" id="ARBA00022723"/>
    </source>
</evidence>
<dbReference type="SUPFAM" id="SSF52972">
    <property type="entry name" value="ITPase-like"/>
    <property type="match status" value="1"/>
</dbReference>
<dbReference type="InterPro" id="IPR002637">
    <property type="entry name" value="RdgB/HAM1"/>
</dbReference>
<evidence type="ECO:0000256" key="4">
    <source>
        <dbReference type="ARBA" id="ARBA00022741"/>
    </source>
</evidence>
<feature type="binding site" evidence="10">
    <location>
        <position position="81"/>
    </location>
    <ligand>
        <name>Mg(2+)</name>
        <dbReference type="ChEBI" id="CHEBI:18420"/>
    </ligand>
</feature>
<reference evidence="12 13" key="1">
    <citation type="submission" date="2017-12" db="EMBL/GenBank/DDBJ databases">
        <title>Isolation and characterization of estrogens degradatiion strain Microbacterium hominis SJTG1.</title>
        <authorList>
            <person name="Xiong W."/>
            <person name="Yin C."/>
            <person name="Zheng D."/>
            <person name="Liang R."/>
        </authorList>
    </citation>
    <scope>NUCLEOTIDE SEQUENCE [LARGE SCALE GENOMIC DNA]</scope>
    <source>
        <strain evidence="12 13">SJTG1</strain>
    </source>
</reference>
<dbReference type="GO" id="GO:0036222">
    <property type="term" value="F:XTP diphosphatase activity"/>
    <property type="evidence" value="ECO:0007669"/>
    <property type="project" value="UniProtKB-UniRule"/>
</dbReference>
<evidence type="ECO:0000256" key="8">
    <source>
        <dbReference type="ARBA" id="ARBA00051875"/>
    </source>
</evidence>
<feature type="binding site" evidence="10">
    <location>
        <position position="82"/>
    </location>
    <ligand>
        <name>substrate</name>
    </ligand>
</feature>
<dbReference type="HAMAP" id="MF_01405">
    <property type="entry name" value="Non_canon_purine_NTPase"/>
    <property type="match status" value="1"/>
</dbReference>
<keyword evidence="5 10" id="KW-0378">Hydrolase</keyword>
<dbReference type="PANTHER" id="PTHR11067:SF9">
    <property type="entry name" value="INOSINE TRIPHOSPHATE PYROPHOSPHATASE"/>
    <property type="match status" value="1"/>
</dbReference>
<evidence type="ECO:0000256" key="9">
    <source>
        <dbReference type="ARBA" id="ARBA00052017"/>
    </source>
</evidence>
<dbReference type="PANTHER" id="PTHR11067">
    <property type="entry name" value="INOSINE TRIPHOSPHATE PYROPHOSPHATASE/HAM1 PROTEIN"/>
    <property type="match status" value="1"/>
</dbReference>
<dbReference type="GO" id="GO:0017111">
    <property type="term" value="F:ribonucleoside triphosphate phosphatase activity"/>
    <property type="evidence" value="ECO:0007669"/>
    <property type="project" value="InterPro"/>
</dbReference>
<comment type="subunit">
    <text evidence="2 10">Homodimer.</text>
</comment>
<sequence length="215" mass="22467">MTGVPNSSTADAGPRRIVLATHNPHKVEEFGAIVARVRPDLEVIGYDGPEPIEDGVTFAANALIKARAAAAHTGLPALADDSGVCVDVLGGAPGVFSAYWAGHRKDARANLELLLDQLSDIADPHRTAQFVSTIALVVPGPDGRIVHEETVEGVWPGRLATAPSGDGGFGYDPIFLPDDQQGRTAADLSAEEKNAASHRARAFVALAPLLSALER</sequence>
<dbReference type="InterPro" id="IPR029001">
    <property type="entry name" value="ITPase-like_fam"/>
</dbReference>
<name>A0A2K9DQ61_9MICO</name>
<dbReference type="GO" id="GO:0009146">
    <property type="term" value="P:purine nucleoside triphosphate catabolic process"/>
    <property type="evidence" value="ECO:0007669"/>
    <property type="project" value="UniProtKB-UniRule"/>
</dbReference>
<dbReference type="GO" id="GO:0009117">
    <property type="term" value="P:nucleotide metabolic process"/>
    <property type="evidence" value="ECO:0007669"/>
    <property type="project" value="UniProtKB-KW"/>
</dbReference>
<comment type="cofactor">
    <cofactor evidence="10">
        <name>Mg(2+)</name>
        <dbReference type="ChEBI" id="CHEBI:18420"/>
    </cofactor>
    <text evidence="10">Binds 1 Mg(2+) ion per subunit.</text>
</comment>
<feature type="binding site" evidence="10">
    <location>
        <position position="193"/>
    </location>
    <ligand>
        <name>substrate</name>
    </ligand>
</feature>
<comment type="function">
    <text evidence="10">Pyrophosphatase that catalyzes the hydrolysis of nucleoside triphosphates to their monophosphate derivatives, with a high preference for the non-canonical purine nucleotides XTP (xanthosine triphosphate), dITP (deoxyinosine triphosphate) and ITP. Seems to function as a house-cleaning enzyme that removes non-canonical purine nucleotides from the nucleotide pool, thus preventing their incorporation into DNA/RNA and avoiding chromosomal lesions.</text>
</comment>
<keyword evidence="4 10" id="KW-0547">Nucleotide-binding</keyword>
<evidence type="ECO:0000256" key="10">
    <source>
        <dbReference type="HAMAP-Rule" id="MF_01405"/>
    </source>
</evidence>
<dbReference type="GO" id="GO:0035870">
    <property type="term" value="F:dITP diphosphatase activity"/>
    <property type="evidence" value="ECO:0007669"/>
    <property type="project" value="UniProtKB-UniRule"/>
</dbReference>
<proteinExistence type="inferred from homology"/>
<comment type="catalytic activity">
    <reaction evidence="9 10">
        <text>XTP + H2O = XMP + diphosphate + H(+)</text>
        <dbReference type="Rhea" id="RHEA:28610"/>
        <dbReference type="ChEBI" id="CHEBI:15377"/>
        <dbReference type="ChEBI" id="CHEBI:15378"/>
        <dbReference type="ChEBI" id="CHEBI:33019"/>
        <dbReference type="ChEBI" id="CHEBI:57464"/>
        <dbReference type="ChEBI" id="CHEBI:61314"/>
        <dbReference type="EC" id="3.6.1.66"/>
    </reaction>
</comment>
<dbReference type="EC" id="3.6.1.66" evidence="10"/>
<dbReference type="RefSeq" id="WP_101306099.1">
    <property type="nucleotide sequence ID" value="NZ_CP025299.1"/>
</dbReference>
<evidence type="ECO:0000256" key="2">
    <source>
        <dbReference type="ARBA" id="ARBA00011738"/>
    </source>
</evidence>
<evidence type="ECO:0000256" key="5">
    <source>
        <dbReference type="ARBA" id="ARBA00022801"/>
    </source>
</evidence>
<feature type="binding site" evidence="10">
    <location>
        <begin position="169"/>
        <end position="172"/>
    </location>
    <ligand>
        <name>substrate</name>
    </ligand>
</feature>
<evidence type="ECO:0000256" key="7">
    <source>
        <dbReference type="ARBA" id="ARBA00023080"/>
    </source>
</evidence>
<dbReference type="NCBIfam" id="TIGR00042">
    <property type="entry name" value="RdgB/HAM1 family non-canonical purine NTP pyrophosphatase"/>
    <property type="match status" value="1"/>
</dbReference>
<evidence type="ECO:0000256" key="1">
    <source>
        <dbReference type="ARBA" id="ARBA00008023"/>
    </source>
</evidence>